<dbReference type="GO" id="GO:0015074">
    <property type="term" value="P:DNA integration"/>
    <property type="evidence" value="ECO:0007669"/>
    <property type="project" value="InterPro"/>
</dbReference>
<dbReference type="KEGG" id="ckl:CKL_0414"/>
<evidence type="ECO:0000313" key="2">
    <source>
        <dbReference type="EMBL" id="EDK32468.1"/>
    </source>
</evidence>
<dbReference type="eggNOG" id="COG0582">
    <property type="taxonomic scope" value="Bacteria"/>
</dbReference>
<reference evidence="2 3" key="1">
    <citation type="journal article" date="2008" name="Proc. Natl. Acad. Sci. U.S.A.">
        <title>The genome of Clostridium kluyveri, a strict anaerobe with unique metabolic features.</title>
        <authorList>
            <person name="Seedorf H."/>
            <person name="Fricke W.F."/>
            <person name="Veith B."/>
            <person name="Brueggemann H."/>
            <person name="Liesegang H."/>
            <person name="Strittmatter A."/>
            <person name="Miethke M."/>
            <person name="Buckel W."/>
            <person name="Hinderberger J."/>
            <person name="Li F."/>
            <person name="Hagemeier C."/>
            <person name="Thauer R.K."/>
            <person name="Gottschalk G."/>
        </authorList>
    </citation>
    <scope>NUCLEOTIDE SEQUENCE [LARGE SCALE GENOMIC DNA]</scope>
    <source>
        <strain evidence="3">ATCC 8527 / DSM 555 / NCIMB 10680</strain>
    </source>
</reference>
<dbReference type="Gene3D" id="1.10.443.10">
    <property type="entry name" value="Intergrase catalytic core"/>
    <property type="match status" value="1"/>
</dbReference>
<dbReference type="InterPro" id="IPR013762">
    <property type="entry name" value="Integrase-like_cat_sf"/>
</dbReference>
<dbReference type="Proteomes" id="UP000002411">
    <property type="component" value="Chromosome"/>
</dbReference>
<protein>
    <submittedName>
        <fullName evidence="2">Integrase-related protein</fullName>
    </submittedName>
</protein>
<dbReference type="SUPFAM" id="SSF56349">
    <property type="entry name" value="DNA breaking-rejoining enzymes"/>
    <property type="match status" value="1"/>
</dbReference>
<dbReference type="GO" id="GO:0003677">
    <property type="term" value="F:DNA binding"/>
    <property type="evidence" value="ECO:0007669"/>
    <property type="project" value="InterPro"/>
</dbReference>
<sequence length="58" mass="6400">MLASGVSSKVAGNRLGHSKVSITLDLYSHVLESVDRETAEKIDMLIKNNTNTMKVLKR</sequence>
<dbReference type="EMBL" id="CP000673">
    <property type="protein sequence ID" value="EDK32468.1"/>
    <property type="molecule type" value="Genomic_DNA"/>
</dbReference>
<keyword evidence="1" id="KW-0233">DNA recombination</keyword>
<dbReference type="STRING" id="431943.CKL_0414"/>
<dbReference type="HOGENOM" id="CLU_2971341_0_0_9"/>
<gene>
    <name evidence="2" type="ordered locus">CKL_0414</name>
</gene>
<evidence type="ECO:0000256" key="1">
    <source>
        <dbReference type="ARBA" id="ARBA00023172"/>
    </source>
</evidence>
<name>A5N587_CLOK5</name>
<dbReference type="InterPro" id="IPR011010">
    <property type="entry name" value="DNA_brk_join_enz"/>
</dbReference>
<dbReference type="AlphaFoldDB" id="A5N587"/>
<accession>A5N587</accession>
<dbReference type="GO" id="GO:0006310">
    <property type="term" value="P:DNA recombination"/>
    <property type="evidence" value="ECO:0007669"/>
    <property type="project" value="UniProtKB-KW"/>
</dbReference>
<proteinExistence type="predicted"/>
<evidence type="ECO:0000313" key="3">
    <source>
        <dbReference type="Proteomes" id="UP000002411"/>
    </source>
</evidence>
<organism evidence="2 3">
    <name type="scientific">Clostridium kluyveri (strain ATCC 8527 / DSM 555 / NBRC 12016 / NCIMB 10680 / K1)</name>
    <dbReference type="NCBI Taxonomy" id="431943"/>
    <lineage>
        <taxon>Bacteria</taxon>
        <taxon>Bacillati</taxon>
        <taxon>Bacillota</taxon>
        <taxon>Clostridia</taxon>
        <taxon>Eubacteriales</taxon>
        <taxon>Clostridiaceae</taxon>
        <taxon>Clostridium</taxon>
    </lineage>
</organism>
<keyword evidence="3" id="KW-1185">Reference proteome</keyword>